<evidence type="ECO:0000313" key="10">
    <source>
        <dbReference type="Proteomes" id="UP001303946"/>
    </source>
</evidence>
<evidence type="ECO:0000256" key="3">
    <source>
        <dbReference type="ARBA" id="ARBA00022723"/>
    </source>
</evidence>
<reference evidence="9 10" key="1">
    <citation type="submission" date="2023-10" db="EMBL/GenBank/DDBJ databases">
        <title>Bacteria for the degradation of biodegradable plastic PBAT(Polybutylene adipate terephthalate).</title>
        <authorList>
            <person name="Weon H.-Y."/>
            <person name="Yeon J."/>
        </authorList>
    </citation>
    <scope>NUCLEOTIDE SEQUENCE [LARGE SCALE GENOMIC DNA]</scope>
    <source>
        <strain evidence="9 10">SBD 7-3</strain>
    </source>
</reference>
<dbReference type="InterPro" id="IPR051156">
    <property type="entry name" value="Mito/Outer_Membr_Metalloprot"/>
</dbReference>
<feature type="signal peptide" evidence="7">
    <location>
        <begin position="1"/>
        <end position="17"/>
    </location>
</feature>
<keyword evidence="3" id="KW-0479">Metal-binding</keyword>
<protein>
    <submittedName>
        <fullName evidence="9">M48 family metalloprotease</fullName>
        <ecNumber evidence="9">3.4.24.-</ecNumber>
    </submittedName>
</protein>
<dbReference type="Gene3D" id="3.30.2010.10">
    <property type="entry name" value="Metalloproteases ('zincins'), catalytic domain"/>
    <property type="match status" value="1"/>
</dbReference>
<evidence type="ECO:0000313" key="9">
    <source>
        <dbReference type="EMBL" id="WOB08530.1"/>
    </source>
</evidence>
<keyword evidence="4 9" id="KW-0378">Hydrolase</keyword>
<evidence type="ECO:0000256" key="5">
    <source>
        <dbReference type="ARBA" id="ARBA00022833"/>
    </source>
</evidence>
<dbReference type="PANTHER" id="PTHR22726:SF1">
    <property type="entry name" value="METALLOENDOPEPTIDASE OMA1, MITOCHONDRIAL"/>
    <property type="match status" value="1"/>
</dbReference>
<evidence type="ECO:0000256" key="7">
    <source>
        <dbReference type="SAM" id="SignalP"/>
    </source>
</evidence>
<keyword evidence="5" id="KW-0862">Zinc</keyword>
<keyword evidence="7" id="KW-0732">Signal</keyword>
<feature type="domain" description="Peptidase M48" evidence="8">
    <location>
        <begin position="95"/>
        <end position="265"/>
    </location>
</feature>
<accession>A0ABZ0CU87</accession>
<dbReference type="InterPro" id="IPR011990">
    <property type="entry name" value="TPR-like_helical_dom_sf"/>
</dbReference>
<dbReference type="Gene3D" id="1.25.40.10">
    <property type="entry name" value="Tetratricopeptide repeat domain"/>
    <property type="match status" value="1"/>
</dbReference>
<feature type="chain" id="PRO_5046330921" evidence="7">
    <location>
        <begin position="18"/>
        <end position="510"/>
    </location>
</feature>
<sequence length="510" mass="55071">MARLLAALCAASLLVPAAPAVVAQSRLPALGETASDDLSVGSERRLGDQIMRDIRRDPDYLDDPVLLEYLQSLWDPLVAAARQRGDIGPDLEQRFAWEAFLVRDRTVNAFALPGGYVGVHLGLIAMTSTRDELASVLAHELTHVTQRHIARSMANSQRQSMIGLATIILGMIAASRSTRMDGANALITGGQAVAVQGQLNFSRDAEREADRIGFSVMTQAGYAPGGMAAMFEKLEHSSRLNDSGGFPYLRTHPLNAERIGEARARLGAAPPAAPAGVLAHTAAQARARVLMDARVDALRRWQALDAPASAPPAERLMAGYASALASTLLRDWPRADSALQLALGAARGDTRALRDVALLQAQSLLARGDAERAGEALKPFAKAEGQASSRAVMLLTAQVAMSRDKTAVQRAAEELQTWTSLHPQDATVWSHLGRLWERLDQPLRALRAEAESRIALGDLIGGVDRLRAGQRLARTSRTVDFIEASVIDARLKEIEAQARRRDAEDRQREG</sequence>
<gene>
    <name evidence="9" type="ORF">RXV79_00415</name>
</gene>
<keyword evidence="6 9" id="KW-0482">Metalloprotease</keyword>
<dbReference type="EMBL" id="CP136336">
    <property type="protein sequence ID" value="WOB08530.1"/>
    <property type="molecule type" value="Genomic_DNA"/>
</dbReference>
<dbReference type="GO" id="GO:0008237">
    <property type="term" value="F:metallopeptidase activity"/>
    <property type="evidence" value="ECO:0007669"/>
    <property type="project" value="UniProtKB-KW"/>
</dbReference>
<dbReference type="EC" id="3.4.24.-" evidence="9"/>
<evidence type="ECO:0000256" key="6">
    <source>
        <dbReference type="ARBA" id="ARBA00023049"/>
    </source>
</evidence>
<name>A0ABZ0CU87_9BURK</name>
<comment type="cofactor">
    <cofactor evidence="1">
        <name>Zn(2+)</name>
        <dbReference type="ChEBI" id="CHEBI:29105"/>
    </cofactor>
</comment>
<dbReference type="Proteomes" id="UP001303946">
    <property type="component" value="Chromosome"/>
</dbReference>
<dbReference type="InterPro" id="IPR001915">
    <property type="entry name" value="Peptidase_M48"/>
</dbReference>
<dbReference type="PANTHER" id="PTHR22726">
    <property type="entry name" value="METALLOENDOPEPTIDASE OMA1"/>
    <property type="match status" value="1"/>
</dbReference>
<keyword evidence="2" id="KW-0645">Protease</keyword>
<keyword evidence="10" id="KW-1185">Reference proteome</keyword>
<dbReference type="Pfam" id="PF01435">
    <property type="entry name" value="Peptidase_M48"/>
    <property type="match status" value="1"/>
</dbReference>
<evidence type="ECO:0000256" key="2">
    <source>
        <dbReference type="ARBA" id="ARBA00022670"/>
    </source>
</evidence>
<organism evidence="9 10">
    <name type="scientific">Piscinibacter gummiphilus</name>
    <dbReference type="NCBI Taxonomy" id="946333"/>
    <lineage>
        <taxon>Bacteria</taxon>
        <taxon>Pseudomonadati</taxon>
        <taxon>Pseudomonadota</taxon>
        <taxon>Betaproteobacteria</taxon>
        <taxon>Burkholderiales</taxon>
        <taxon>Sphaerotilaceae</taxon>
        <taxon>Piscinibacter</taxon>
    </lineage>
</organism>
<evidence type="ECO:0000256" key="1">
    <source>
        <dbReference type="ARBA" id="ARBA00001947"/>
    </source>
</evidence>
<proteinExistence type="predicted"/>
<evidence type="ECO:0000256" key="4">
    <source>
        <dbReference type="ARBA" id="ARBA00022801"/>
    </source>
</evidence>
<dbReference type="RefSeq" id="WP_316701302.1">
    <property type="nucleotide sequence ID" value="NZ_CP136336.1"/>
</dbReference>
<evidence type="ECO:0000259" key="8">
    <source>
        <dbReference type="Pfam" id="PF01435"/>
    </source>
</evidence>